<reference evidence="2 4" key="1">
    <citation type="submission" date="2016-10" db="EMBL/GenBank/DDBJ databases">
        <title>Draft genome sequences of four alkaliphilic bacteria belonging to the Anaerobacillus genus.</title>
        <authorList>
            <person name="Bassil N.M."/>
            <person name="Lloyd J.R."/>
        </authorList>
    </citation>
    <scope>NUCLEOTIDE SEQUENCE [LARGE SCALE GENOMIC DNA]</scope>
    <source>
        <strain evidence="2 4">NB2006</strain>
    </source>
</reference>
<protein>
    <recommendedName>
        <fullName evidence="5">Lipoprotein</fullName>
    </recommendedName>
</protein>
<dbReference type="OrthoDB" id="2736188at2"/>
<dbReference type="EMBL" id="CP063356">
    <property type="protein sequence ID" value="QOY38117.1"/>
    <property type="molecule type" value="Genomic_DNA"/>
</dbReference>
<evidence type="ECO:0000256" key="1">
    <source>
        <dbReference type="SAM" id="SignalP"/>
    </source>
</evidence>
<sequence>MRYLAISLIILVLLSGCSKSIGNPTASDILRNDTDADIFQWNDGLVYSNASNLEGIQDKDIKKGEEIGGITRKTKNRWFFKDGAATKLPVGTKIYKTNDDDIYMLIIELEGEEIVYHVLLEG</sequence>
<dbReference type="Proteomes" id="UP000180175">
    <property type="component" value="Chromosome"/>
</dbReference>
<evidence type="ECO:0008006" key="5">
    <source>
        <dbReference type="Google" id="ProtNLM"/>
    </source>
</evidence>
<dbReference type="PROSITE" id="PS51257">
    <property type="entry name" value="PROKAR_LIPOPROTEIN"/>
    <property type="match status" value="1"/>
</dbReference>
<evidence type="ECO:0000313" key="3">
    <source>
        <dbReference type="EMBL" id="QOY38117.1"/>
    </source>
</evidence>
<reference evidence="3 4" key="3">
    <citation type="journal article" date="2019" name="Int. J. Syst. Evol. Microbiol.">
        <title>Anaerobacillus isosaccharinicus sp. nov., an alkaliphilic bacterium which degrades isosaccharinic acid.</title>
        <authorList>
            <person name="Bassil N.M."/>
            <person name="Lloyd J.R."/>
        </authorList>
    </citation>
    <scope>NUCLEOTIDE SEQUENCE [LARGE SCALE GENOMIC DNA]</scope>
    <source>
        <strain evidence="3 4">NB2006</strain>
    </source>
</reference>
<evidence type="ECO:0000313" key="4">
    <source>
        <dbReference type="Proteomes" id="UP000180175"/>
    </source>
</evidence>
<feature type="chain" id="PRO_5036310403" description="Lipoprotein" evidence="1">
    <location>
        <begin position="23"/>
        <end position="122"/>
    </location>
</feature>
<gene>
    <name evidence="3" type="ORF">AWH56_011595</name>
    <name evidence="2" type="ORF">AWH56_11235</name>
</gene>
<proteinExistence type="predicted"/>
<reference evidence="3" key="4">
    <citation type="submission" date="2020-10" db="EMBL/GenBank/DDBJ databases">
        <authorList>
            <person name="Bassil N.M."/>
            <person name="Lloyd J.R."/>
        </authorList>
    </citation>
    <scope>NUCLEOTIDE SEQUENCE</scope>
    <source>
        <strain evidence="3">NB2006</strain>
    </source>
</reference>
<name>A0A1S2LW42_9BACI</name>
<organism evidence="2 4">
    <name type="scientific">Anaerobacillus isosaccharinicus</name>
    <dbReference type="NCBI Taxonomy" id="1532552"/>
    <lineage>
        <taxon>Bacteria</taxon>
        <taxon>Bacillati</taxon>
        <taxon>Bacillota</taxon>
        <taxon>Bacilli</taxon>
        <taxon>Bacillales</taxon>
        <taxon>Bacillaceae</taxon>
        <taxon>Anaerobacillus</taxon>
    </lineage>
</organism>
<dbReference type="EMBL" id="LQXD01000101">
    <property type="protein sequence ID" value="OIJ16400.1"/>
    <property type="molecule type" value="Genomic_DNA"/>
</dbReference>
<dbReference type="RefSeq" id="WP_071317204.1">
    <property type="nucleotide sequence ID" value="NZ_CP063356.2"/>
</dbReference>
<keyword evidence="1" id="KW-0732">Signal</keyword>
<feature type="signal peptide" evidence="1">
    <location>
        <begin position="1"/>
        <end position="22"/>
    </location>
</feature>
<keyword evidence="4" id="KW-1185">Reference proteome</keyword>
<evidence type="ECO:0000313" key="2">
    <source>
        <dbReference type="EMBL" id="OIJ16400.1"/>
    </source>
</evidence>
<accession>A0A1S2LW42</accession>
<dbReference type="KEGG" id="aia:AWH56_011595"/>
<dbReference type="AlphaFoldDB" id="A0A1S2LW42"/>
<reference evidence="3 4" key="2">
    <citation type="journal article" date="2017" name="Genome Announc.">
        <title>Draft Genome Sequences of Four Alkaliphilic Bacteria Belonging to the Anaerobacillus Genus.</title>
        <authorList>
            <person name="Bassil N.M."/>
            <person name="Lloyd J.R."/>
        </authorList>
    </citation>
    <scope>NUCLEOTIDE SEQUENCE [LARGE SCALE GENOMIC DNA]</scope>
    <source>
        <strain evidence="3 4">NB2006</strain>
    </source>
</reference>